<accession>A0A1J5SQX8</accession>
<protein>
    <submittedName>
        <fullName evidence="3">Ribonuclease D</fullName>
        <ecNumber evidence="3">3.1.13.5</ecNumber>
    </submittedName>
</protein>
<evidence type="ECO:0000259" key="2">
    <source>
        <dbReference type="PROSITE" id="PS50967"/>
    </source>
</evidence>
<dbReference type="PROSITE" id="PS50967">
    <property type="entry name" value="HRDC"/>
    <property type="match status" value="1"/>
</dbReference>
<name>A0A1J5SQX8_9ZZZZ</name>
<dbReference type="InterPro" id="IPR051086">
    <property type="entry name" value="RNase_D-like"/>
</dbReference>
<dbReference type="InterPro" id="IPR036397">
    <property type="entry name" value="RNaseH_sf"/>
</dbReference>
<dbReference type="InterPro" id="IPR002562">
    <property type="entry name" value="3'-5'_exonuclease_dom"/>
</dbReference>
<feature type="domain" description="HRDC" evidence="2">
    <location>
        <begin position="231"/>
        <end position="312"/>
    </location>
</feature>
<dbReference type="GO" id="GO:0008408">
    <property type="term" value="F:3'-5' exonuclease activity"/>
    <property type="evidence" value="ECO:0007669"/>
    <property type="project" value="InterPro"/>
</dbReference>
<dbReference type="PANTHER" id="PTHR47649">
    <property type="entry name" value="RIBONUCLEASE D"/>
    <property type="match status" value="1"/>
</dbReference>
<dbReference type="CDD" id="cd06142">
    <property type="entry name" value="RNaseD_exo"/>
    <property type="match status" value="1"/>
</dbReference>
<dbReference type="AlphaFoldDB" id="A0A1J5SQX8"/>
<comment type="caution">
    <text evidence="3">The sequence shown here is derived from an EMBL/GenBank/DDBJ whole genome shotgun (WGS) entry which is preliminary data.</text>
</comment>
<dbReference type="Pfam" id="PF00570">
    <property type="entry name" value="HRDC"/>
    <property type="match status" value="1"/>
</dbReference>
<dbReference type="Gene3D" id="3.30.420.10">
    <property type="entry name" value="Ribonuclease H-like superfamily/Ribonuclease H"/>
    <property type="match status" value="1"/>
</dbReference>
<feature type="region of interest" description="Disordered" evidence="1">
    <location>
        <begin position="306"/>
        <end position="329"/>
    </location>
</feature>
<gene>
    <name evidence="3" type="primary">rnd_3</name>
    <name evidence="3" type="ORF">GALL_113420</name>
</gene>
<dbReference type="InterPro" id="IPR010997">
    <property type="entry name" value="HRDC-like_sf"/>
</dbReference>
<dbReference type="GO" id="GO:0003676">
    <property type="term" value="F:nucleic acid binding"/>
    <property type="evidence" value="ECO:0007669"/>
    <property type="project" value="InterPro"/>
</dbReference>
<dbReference type="SUPFAM" id="SSF53098">
    <property type="entry name" value="Ribonuclease H-like"/>
    <property type="match status" value="1"/>
</dbReference>
<dbReference type="Gene3D" id="1.10.150.80">
    <property type="entry name" value="HRDC domain"/>
    <property type="match status" value="1"/>
</dbReference>
<dbReference type="PANTHER" id="PTHR47649:SF1">
    <property type="entry name" value="RIBONUCLEASE D"/>
    <property type="match status" value="1"/>
</dbReference>
<dbReference type="GO" id="GO:0006139">
    <property type="term" value="P:nucleobase-containing compound metabolic process"/>
    <property type="evidence" value="ECO:0007669"/>
    <property type="project" value="InterPro"/>
</dbReference>
<dbReference type="EMBL" id="MLJW01000043">
    <property type="protein sequence ID" value="OIR06432.1"/>
    <property type="molecule type" value="Genomic_DNA"/>
</dbReference>
<evidence type="ECO:0000313" key="3">
    <source>
        <dbReference type="EMBL" id="OIR06432.1"/>
    </source>
</evidence>
<evidence type="ECO:0000256" key="1">
    <source>
        <dbReference type="SAM" id="MobiDB-lite"/>
    </source>
</evidence>
<keyword evidence="3" id="KW-0378">Hydrolase</keyword>
<dbReference type="InterPro" id="IPR002121">
    <property type="entry name" value="HRDC_dom"/>
</dbReference>
<dbReference type="GO" id="GO:0033890">
    <property type="term" value="F:ribonuclease D activity"/>
    <property type="evidence" value="ECO:0007669"/>
    <property type="project" value="UniProtKB-EC"/>
</dbReference>
<dbReference type="SMART" id="SM00474">
    <property type="entry name" value="35EXOc"/>
    <property type="match status" value="1"/>
</dbReference>
<proteinExistence type="predicted"/>
<dbReference type="InterPro" id="IPR044876">
    <property type="entry name" value="HRDC_dom_sf"/>
</dbReference>
<reference evidence="3" key="1">
    <citation type="submission" date="2016-10" db="EMBL/GenBank/DDBJ databases">
        <title>Sequence of Gallionella enrichment culture.</title>
        <authorList>
            <person name="Poehlein A."/>
            <person name="Muehling M."/>
            <person name="Daniel R."/>
        </authorList>
    </citation>
    <scope>NUCLEOTIDE SEQUENCE</scope>
</reference>
<dbReference type="EC" id="3.1.13.5" evidence="3"/>
<organism evidence="3">
    <name type="scientific">mine drainage metagenome</name>
    <dbReference type="NCBI Taxonomy" id="410659"/>
    <lineage>
        <taxon>unclassified sequences</taxon>
        <taxon>metagenomes</taxon>
        <taxon>ecological metagenomes</taxon>
    </lineage>
</organism>
<dbReference type="SUPFAM" id="SSF47819">
    <property type="entry name" value="HRDC-like"/>
    <property type="match status" value="1"/>
</dbReference>
<dbReference type="GO" id="GO:0000166">
    <property type="term" value="F:nucleotide binding"/>
    <property type="evidence" value="ECO:0007669"/>
    <property type="project" value="InterPro"/>
</dbReference>
<dbReference type="Pfam" id="PF01612">
    <property type="entry name" value="DNA_pol_A_exo1"/>
    <property type="match status" value="1"/>
</dbReference>
<sequence>MISRFLPHPVRRLLGVKVTPRTPEYLLVDQPGQLQALLDAMNRVDEISLDTEADNMYHYRTRICLMQIMANRQIFLVDVLAPGLNLEPLWESLRRKHLVMHGSDFDLRLLHAICGFRAKSLFDTMLAAQLLNYKRIGLAALLEEHFGVELDKDGQKANWSKRPLPQKLLDYAALDVFHLPELRNLLQRELQRHNRLEWMDQQCRAQIASGSEGFSPPDENDWRIGQSERLHGRGLSTLHALWHWREEQARRLDTPPFKVCSNDLLMRIAFAAEEGRSEADILVNINLGKRHGRLIASLTSALRSGLERDPKNLPRRKHQRHAPLSAQELSRQDQLKALRDRRAKELQLDPTLIANRSQLAQLAREPAKVAEILLPWQAGLLRGPGGIE</sequence>
<dbReference type="InterPro" id="IPR012337">
    <property type="entry name" value="RNaseH-like_sf"/>
</dbReference>